<name>A0A1H2Q5X4_9BACI</name>
<dbReference type="PROSITE" id="PS51186">
    <property type="entry name" value="GNAT"/>
    <property type="match status" value="1"/>
</dbReference>
<dbReference type="Gene3D" id="3.40.630.30">
    <property type="match status" value="1"/>
</dbReference>
<keyword evidence="2 3" id="KW-0012">Acyltransferase</keyword>
<dbReference type="InterPro" id="IPR000182">
    <property type="entry name" value="GNAT_dom"/>
</dbReference>
<protein>
    <recommendedName>
        <fullName evidence="3">Uncharacterized N-acetyltransferase SAMN05421781_0169</fullName>
        <ecNumber evidence="3">2.3.1.-</ecNumber>
    </recommendedName>
</protein>
<dbReference type="CDD" id="cd04301">
    <property type="entry name" value="NAT_SF"/>
    <property type="match status" value="1"/>
</dbReference>
<organism evidence="5 6">
    <name type="scientific">Marinococcus luteus</name>
    <dbReference type="NCBI Taxonomy" id="1122204"/>
    <lineage>
        <taxon>Bacteria</taxon>
        <taxon>Bacillati</taxon>
        <taxon>Bacillota</taxon>
        <taxon>Bacilli</taxon>
        <taxon>Bacillales</taxon>
        <taxon>Bacillaceae</taxon>
        <taxon>Marinococcus</taxon>
    </lineage>
</organism>
<dbReference type="Proteomes" id="UP000199488">
    <property type="component" value="Unassembled WGS sequence"/>
</dbReference>
<dbReference type="HAMAP" id="MF_00824">
    <property type="entry name" value="Acetyltransf_YlbP"/>
    <property type="match status" value="1"/>
</dbReference>
<evidence type="ECO:0000259" key="4">
    <source>
        <dbReference type="PROSITE" id="PS51186"/>
    </source>
</evidence>
<dbReference type="AlphaFoldDB" id="A0A1H2Q5X4"/>
<dbReference type="PIRSF" id="PIRSF037732">
    <property type="entry name" value="YlbP_prd"/>
    <property type="match status" value="1"/>
</dbReference>
<dbReference type="RefSeq" id="WP_091610193.1">
    <property type="nucleotide sequence ID" value="NZ_FNNC01000001.1"/>
</dbReference>
<sequence>MSGIEVVPLLINYKTLEEFQNFKEVGAQELSMQEELEENIMENDSRSPFYGIYFGDRLVARMCLYTITGKYDRFFDPPQDYLELWKLEVLEPYRGRGFGEELVNYAKSFELPVKTNARQRSDDFWLKMGFEPAEYNPVRDRGENPYVWYPKGVQPQKVEELTAEPPLSDTES</sequence>
<dbReference type="GO" id="GO:0016747">
    <property type="term" value="F:acyltransferase activity, transferring groups other than amino-acyl groups"/>
    <property type="evidence" value="ECO:0007669"/>
    <property type="project" value="UniProtKB-UniRule"/>
</dbReference>
<proteinExistence type="inferred from homology"/>
<dbReference type="InterPro" id="IPR017274">
    <property type="entry name" value="YlbP"/>
</dbReference>
<evidence type="ECO:0000256" key="2">
    <source>
        <dbReference type="ARBA" id="ARBA00023315"/>
    </source>
</evidence>
<keyword evidence="1 3" id="KW-0808">Transferase</keyword>
<dbReference type="EMBL" id="FNNC01000001">
    <property type="protein sequence ID" value="SDW02607.1"/>
    <property type="molecule type" value="Genomic_DNA"/>
</dbReference>
<evidence type="ECO:0000256" key="3">
    <source>
        <dbReference type="HAMAP-Rule" id="MF_00824"/>
    </source>
</evidence>
<gene>
    <name evidence="5" type="ORF">SAMN05421781_0169</name>
</gene>
<dbReference type="Pfam" id="PF00583">
    <property type="entry name" value="Acetyltransf_1"/>
    <property type="match status" value="1"/>
</dbReference>
<keyword evidence="6" id="KW-1185">Reference proteome</keyword>
<dbReference type="OrthoDB" id="2242710at2"/>
<reference evidence="5 6" key="1">
    <citation type="submission" date="2016-10" db="EMBL/GenBank/DDBJ databases">
        <authorList>
            <person name="de Groot N.N."/>
        </authorList>
    </citation>
    <scope>NUCLEOTIDE SEQUENCE [LARGE SCALE GENOMIC DNA]</scope>
    <source>
        <strain evidence="5 6">DSM 23126</strain>
    </source>
</reference>
<dbReference type="STRING" id="1122204.SAMN05421781_0169"/>
<evidence type="ECO:0000256" key="1">
    <source>
        <dbReference type="ARBA" id="ARBA00022679"/>
    </source>
</evidence>
<evidence type="ECO:0000313" key="6">
    <source>
        <dbReference type="Proteomes" id="UP000199488"/>
    </source>
</evidence>
<evidence type="ECO:0000313" key="5">
    <source>
        <dbReference type="EMBL" id="SDW02607.1"/>
    </source>
</evidence>
<dbReference type="InterPro" id="IPR016181">
    <property type="entry name" value="Acyl_CoA_acyltransferase"/>
</dbReference>
<dbReference type="NCBIfam" id="NF010241">
    <property type="entry name" value="PRK13688.1"/>
    <property type="match status" value="1"/>
</dbReference>
<dbReference type="EC" id="2.3.1.-" evidence="3"/>
<feature type="domain" description="N-acetyltransferase" evidence="4">
    <location>
        <begin position="9"/>
        <end position="154"/>
    </location>
</feature>
<accession>A0A1H2Q5X4</accession>
<dbReference type="SUPFAM" id="SSF55729">
    <property type="entry name" value="Acyl-CoA N-acyltransferases (Nat)"/>
    <property type="match status" value="1"/>
</dbReference>